<dbReference type="STRING" id="464029.SAMN02982989_5695"/>
<dbReference type="GO" id="GO:0004673">
    <property type="term" value="F:protein histidine kinase activity"/>
    <property type="evidence" value="ECO:0007669"/>
    <property type="project" value="UniProtKB-EC"/>
</dbReference>
<keyword evidence="9" id="KW-0808">Transferase</keyword>
<dbReference type="SMART" id="SM00091">
    <property type="entry name" value="PAS"/>
    <property type="match status" value="1"/>
</dbReference>
<reference evidence="19" key="1">
    <citation type="submission" date="2017-04" db="EMBL/GenBank/DDBJ databases">
        <authorList>
            <person name="Varghese N."/>
            <person name="Submissions S."/>
        </authorList>
    </citation>
    <scope>NUCLEOTIDE SEQUENCE [LARGE SCALE GENOMIC DNA]</scope>
    <source>
        <strain evidence="19">B4P</strain>
    </source>
</reference>
<accession>A0A1X7DQ11</accession>
<gene>
    <name evidence="18" type="ORF">SAMN02982989_5695</name>
</gene>
<evidence type="ECO:0000313" key="18">
    <source>
        <dbReference type="EMBL" id="SMF19447.1"/>
    </source>
</evidence>
<proteinExistence type="predicted"/>
<feature type="domain" description="PAC" evidence="17">
    <location>
        <begin position="75"/>
        <end position="126"/>
    </location>
</feature>
<keyword evidence="15" id="KW-0843">Virulence</keyword>
<keyword evidence="13" id="KW-0067">ATP-binding</keyword>
<keyword evidence="4" id="KW-0600">Photoreceptor protein</keyword>
<dbReference type="InterPro" id="IPR013655">
    <property type="entry name" value="PAS_fold_3"/>
</dbReference>
<dbReference type="CDD" id="cd00130">
    <property type="entry name" value="PAS"/>
    <property type="match status" value="1"/>
</dbReference>
<evidence type="ECO:0000256" key="7">
    <source>
        <dbReference type="ARBA" id="ARBA00022630"/>
    </source>
</evidence>
<dbReference type="EMBL" id="FXAF01000003">
    <property type="protein sequence ID" value="SMF19447.1"/>
    <property type="molecule type" value="Genomic_DNA"/>
</dbReference>
<evidence type="ECO:0000256" key="12">
    <source>
        <dbReference type="ARBA" id="ARBA00022777"/>
    </source>
</evidence>
<dbReference type="AlphaFoldDB" id="A0A1X7DQ11"/>
<name>A0A1X7DQ11_9HYPH</name>
<evidence type="ECO:0000256" key="15">
    <source>
        <dbReference type="ARBA" id="ARBA00023026"/>
    </source>
</evidence>
<keyword evidence="19" id="KW-1185">Reference proteome</keyword>
<evidence type="ECO:0000256" key="13">
    <source>
        <dbReference type="ARBA" id="ARBA00022840"/>
    </source>
</evidence>
<evidence type="ECO:0000256" key="5">
    <source>
        <dbReference type="ARBA" id="ARBA00022553"/>
    </source>
</evidence>
<keyword evidence="11" id="KW-0547">Nucleotide-binding</keyword>
<keyword evidence="7" id="KW-0285">Flavoprotein</keyword>
<dbReference type="RefSeq" id="WP_085421072.1">
    <property type="nucleotide sequence ID" value="NZ_FXAF01000003.1"/>
</dbReference>
<dbReference type="GO" id="GO:0005524">
    <property type="term" value="F:ATP binding"/>
    <property type="evidence" value="ECO:0007669"/>
    <property type="project" value="UniProtKB-KW"/>
</dbReference>
<keyword evidence="10" id="KW-0677">Repeat</keyword>
<dbReference type="SMART" id="SM00911">
    <property type="entry name" value="HWE_HK"/>
    <property type="match status" value="1"/>
</dbReference>
<keyword evidence="8" id="KW-0288">FMN</keyword>
<dbReference type="SUPFAM" id="SSF55785">
    <property type="entry name" value="PYP-like sensor domain (PAS domain)"/>
    <property type="match status" value="1"/>
</dbReference>
<evidence type="ECO:0000256" key="14">
    <source>
        <dbReference type="ARBA" id="ARBA00022991"/>
    </source>
</evidence>
<dbReference type="InterPro" id="IPR001610">
    <property type="entry name" value="PAC"/>
</dbReference>
<dbReference type="Proteomes" id="UP000192903">
    <property type="component" value="Unassembled WGS sequence"/>
</dbReference>
<evidence type="ECO:0000256" key="4">
    <source>
        <dbReference type="ARBA" id="ARBA00022543"/>
    </source>
</evidence>
<dbReference type="FunFam" id="3.30.450.20:FF:000099">
    <property type="entry name" value="Sensory box sensor histidine kinase"/>
    <property type="match status" value="1"/>
</dbReference>
<evidence type="ECO:0000256" key="6">
    <source>
        <dbReference type="ARBA" id="ARBA00022606"/>
    </source>
</evidence>
<dbReference type="PROSITE" id="PS50113">
    <property type="entry name" value="PAC"/>
    <property type="match status" value="1"/>
</dbReference>
<dbReference type="EC" id="2.7.13.3" evidence="2"/>
<evidence type="ECO:0000313" key="19">
    <source>
        <dbReference type="Proteomes" id="UP000192903"/>
    </source>
</evidence>
<evidence type="ECO:0000256" key="10">
    <source>
        <dbReference type="ARBA" id="ARBA00022737"/>
    </source>
</evidence>
<evidence type="ECO:0000256" key="3">
    <source>
        <dbReference type="ARBA" id="ARBA00021740"/>
    </source>
</evidence>
<sequence>MSDDLFEELADNAPVMIWRSGLDKLCDFFNKSWLEFTGRTSDQEAGNGWAQGVHPDDYDRCLRIYTSSFDARSEFSMEYRLRRHDGVYRWILDNGKPFYRGGAFAGYFGSCIDIHERKELEESRALLIAELNHRVKNTLAIIQALARQSLAGAGAPKEVERRFSARLMALSKVHELLAGQGWQGAGFCELVREVTGFSVPDPSRIEIDGPDVKLTPARAQTLALALKELSLNALEYGAWSNDAGKVSIKWTIGEEGDRHLLDLEWRETGGPPVEEPTRRGFGSRLLLKLLPHEAGGTSDLRFAPGGVTARMSLPV</sequence>
<evidence type="ECO:0000259" key="17">
    <source>
        <dbReference type="PROSITE" id="PS50113"/>
    </source>
</evidence>
<dbReference type="OrthoDB" id="341208at2"/>
<dbReference type="PANTHER" id="PTHR41523">
    <property type="entry name" value="TWO-COMPONENT SYSTEM SENSOR PROTEIN"/>
    <property type="match status" value="1"/>
</dbReference>
<evidence type="ECO:0000256" key="1">
    <source>
        <dbReference type="ARBA" id="ARBA00000085"/>
    </source>
</evidence>
<keyword evidence="14" id="KW-0157">Chromophore</keyword>
<dbReference type="Gene3D" id="3.30.565.10">
    <property type="entry name" value="Histidine kinase-like ATPase, C-terminal domain"/>
    <property type="match status" value="1"/>
</dbReference>
<evidence type="ECO:0000256" key="8">
    <source>
        <dbReference type="ARBA" id="ARBA00022643"/>
    </source>
</evidence>
<comment type="catalytic activity">
    <reaction evidence="1">
        <text>ATP + protein L-histidine = ADP + protein N-phospho-L-histidine.</text>
        <dbReference type="EC" id="2.7.13.3"/>
    </reaction>
</comment>
<dbReference type="GO" id="GO:0009881">
    <property type="term" value="F:photoreceptor activity"/>
    <property type="evidence" value="ECO:0007669"/>
    <property type="project" value="UniProtKB-KW"/>
</dbReference>
<dbReference type="NCBIfam" id="TIGR00229">
    <property type="entry name" value="sensory_box"/>
    <property type="match status" value="1"/>
</dbReference>
<keyword evidence="16" id="KW-0675">Receptor</keyword>
<dbReference type="Pfam" id="PF07536">
    <property type="entry name" value="HWE_HK"/>
    <property type="match status" value="1"/>
</dbReference>
<dbReference type="InterPro" id="IPR035965">
    <property type="entry name" value="PAS-like_dom_sf"/>
</dbReference>
<dbReference type="InterPro" id="IPR000700">
    <property type="entry name" value="PAS-assoc_C"/>
</dbReference>
<evidence type="ECO:0000256" key="16">
    <source>
        <dbReference type="ARBA" id="ARBA00023170"/>
    </source>
</evidence>
<dbReference type="Pfam" id="PF08447">
    <property type="entry name" value="PAS_3"/>
    <property type="match status" value="1"/>
</dbReference>
<keyword evidence="5" id="KW-0597">Phosphoprotein</keyword>
<keyword evidence="12" id="KW-0418">Kinase</keyword>
<evidence type="ECO:0000256" key="2">
    <source>
        <dbReference type="ARBA" id="ARBA00012438"/>
    </source>
</evidence>
<evidence type="ECO:0000256" key="9">
    <source>
        <dbReference type="ARBA" id="ARBA00022679"/>
    </source>
</evidence>
<dbReference type="InterPro" id="IPR036890">
    <property type="entry name" value="HATPase_C_sf"/>
</dbReference>
<dbReference type="Gene3D" id="3.30.450.20">
    <property type="entry name" value="PAS domain"/>
    <property type="match status" value="1"/>
</dbReference>
<keyword evidence="6" id="KW-0716">Sensory transduction</keyword>
<dbReference type="InterPro" id="IPR011102">
    <property type="entry name" value="Sig_transdc_His_kinase_HWE"/>
</dbReference>
<dbReference type="PANTHER" id="PTHR41523:SF7">
    <property type="entry name" value="HISTIDINE KINASE"/>
    <property type="match status" value="1"/>
</dbReference>
<dbReference type="InterPro" id="IPR000014">
    <property type="entry name" value="PAS"/>
</dbReference>
<organism evidence="18 19">
    <name type="scientific">Xaviernesmea oryzae</name>
    <dbReference type="NCBI Taxonomy" id="464029"/>
    <lineage>
        <taxon>Bacteria</taxon>
        <taxon>Pseudomonadati</taxon>
        <taxon>Pseudomonadota</taxon>
        <taxon>Alphaproteobacteria</taxon>
        <taxon>Hyphomicrobiales</taxon>
        <taxon>Rhizobiaceae</taxon>
        <taxon>Rhizobium/Agrobacterium group</taxon>
        <taxon>Xaviernesmea</taxon>
    </lineage>
</organism>
<evidence type="ECO:0000256" key="11">
    <source>
        <dbReference type="ARBA" id="ARBA00022741"/>
    </source>
</evidence>
<dbReference type="SMART" id="SM00086">
    <property type="entry name" value="PAC"/>
    <property type="match status" value="1"/>
</dbReference>
<protein>
    <recommendedName>
        <fullName evidence="3">Blue-light-activated histidine kinase</fullName>
        <ecNumber evidence="2">2.7.13.3</ecNumber>
    </recommendedName>
</protein>